<protein>
    <recommendedName>
        <fullName evidence="1">AB hydrolase-1 domain-containing protein</fullName>
    </recommendedName>
</protein>
<evidence type="ECO:0000259" key="1">
    <source>
        <dbReference type="Pfam" id="PF12697"/>
    </source>
</evidence>
<reference evidence="2" key="2">
    <citation type="journal article" date="2023" name="IMA Fungus">
        <title>Comparative genomic study of the Penicillium genus elucidates a diverse pangenome and 15 lateral gene transfer events.</title>
        <authorList>
            <person name="Petersen C."/>
            <person name="Sorensen T."/>
            <person name="Nielsen M.R."/>
            <person name="Sondergaard T.E."/>
            <person name="Sorensen J.L."/>
            <person name="Fitzpatrick D.A."/>
            <person name="Frisvad J.C."/>
            <person name="Nielsen K.L."/>
        </authorList>
    </citation>
    <scope>NUCLEOTIDE SEQUENCE</scope>
    <source>
        <strain evidence="2">IBT 16125</strain>
    </source>
</reference>
<keyword evidence="3" id="KW-1185">Reference proteome</keyword>
<gene>
    <name evidence="2" type="ORF">N7458_004818</name>
</gene>
<comment type="caution">
    <text evidence="2">The sequence shown here is derived from an EMBL/GenBank/DDBJ whole genome shotgun (WGS) entry which is preliminary data.</text>
</comment>
<dbReference type="PANTHER" id="PTHR43689:SF28">
    <property type="entry name" value="HALOALKANE DEHALOGENASE FAMILY PROTEIN (AFU_ORTHOLOGUE AFUA_8G01700)"/>
    <property type="match status" value="1"/>
</dbReference>
<dbReference type="GO" id="GO:0017000">
    <property type="term" value="P:antibiotic biosynthetic process"/>
    <property type="evidence" value="ECO:0007669"/>
    <property type="project" value="UniProtKB-ARBA"/>
</dbReference>
<organism evidence="2 3">
    <name type="scientific">Penicillium daleae</name>
    <dbReference type="NCBI Taxonomy" id="63821"/>
    <lineage>
        <taxon>Eukaryota</taxon>
        <taxon>Fungi</taxon>
        <taxon>Dikarya</taxon>
        <taxon>Ascomycota</taxon>
        <taxon>Pezizomycotina</taxon>
        <taxon>Eurotiomycetes</taxon>
        <taxon>Eurotiomycetidae</taxon>
        <taxon>Eurotiales</taxon>
        <taxon>Aspergillaceae</taxon>
        <taxon>Penicillium</taxon>
    </lineage>
</organism>
<reference evidence="2" key="1">
    <citation type="submission" date="2022-12" db="EMBL/GenBank/DDBJ databases">
        <authorList>
            <person name="Petersen C."/>
        </authorList>
    </citation>
    <scope>NUCLEOTIDE SEQUENCE</scope>
    <source>
        <strain evidence="2">IBT 16125</strain>
    </source>
</reference>
<sequence>MQIMTQLLEEGHEIFALDWLGYGLSDKPKHRESVTFELHMRTLIAFFNHVQLRDAILVAHSWGGVLHGYVSESTITRFISPDILEGDVEGYEAPYRHLAANARPSVEDFAYMGTGMPQFLLKDLRETSPWKILEAICGPKNFIELNALALLSERGDNARSYWQRQQPSNSHEASQSRLKIVVLFGERDPLVENYKETLVHVIGKNNMADWAPDGIWLQDAGHYPMEDKPEDVTRLIARLA</sequence>
<dbReference type="Proteomes" id="UP001213681">
    <property type="component" value="Unassembled WGS sequence"/>
</dbReference>
<dbReference type="GeneID" id="81598443"/>
<dbReference type="InterPro" id="IPR000073">
    <property type="entry name" value="AB_hydrolase_1"/>
</dbReference>
<dbReference type="Gene3D" id="3.40.50.1820">
    <property type="entry name" value="alpha/beta hydrolase"/>
    <property type="match status" value="1"/>
</dbReference>
<feature type="domain" description="AB hydrolase-1" evidence="1">
    <location>
        <begin position="6"/>
        <end position="233"/>
    </location>
</feature>
<name>A0AAD6C9I4_9EURO</name>
<accession>A0AAD6C9I4</accession>
<evidence type="ECO:0000313" key="2">
    <source>
        <dbReference type="EMBL" id="KAJ5453862.1"/>
    </source>
</evidence>
<dbReference type="GO" id="GO:0072330">
    <property type="term" value="P:monocarboxylic acid biosynthetic process"/>
    <property type="evidence" value="ECO:0007669"/>
    <property type="project" value="UniProtKB-ARBA"/>
</dbReference>
<proteinExistence type="predicted"/>
<dbReference type="EMBL" id="JAPVEA010000005">
    <property type="protein sequence ID" value="KAJ5453862.1"/>
    <property type="molecule type" value="Genomic_DNA"/>
</dbReference>
<dbReference type="RefSeq" id="XP_056766818.1">
    <property type="nucleotide sequence ID" value="XM_056908200.1"/>
</dbReference>
<dbReference type="AlphaFoldDB" id="A0AAD6C9I4"/>
<dbReference type="SUPFAM" id="SSF53474">
    <property type="entry name" value="alpha/beta-Hydrolases"/>
    <property type="match status" value="1"/>
</dbReference>
<dbReference type="PANTHER" id="PTHR43689">
    <property type="entry name" value="HYDROLASE"/>
    <property type="match status" value="1"/>
</dbReference>
<dbReference type="Pfam" id="PF12697">
    <property type="entry name" value="Abhydrolase_6"/>
    <property type="match status" value="1"/>
</dbReference>
<dbReference type="InterPro" id="IPR029058">
    <property type="entry name" value="AB_hydrolase_fold"/>
</dbReference>
<evidence type="ECO:0000313" key="3">
    <source>
        <dbReference type="Proteomes" id="UP001213681"/>
    </source>
</evidence>